<dbReference type="Proteomes" id="UP000276407">
    <property type="component" value="Chromosome 1"/>
</dbReference>
<dbReference type="AlphaFoldDB" id="A0AAD0UMI1"/>
<gene>
    <name evidence="3" type="ORF">EFP84_08855</name>
</gene>
<feature type="compositionally biased region" description="Basic and acidic residues" evidence="1">
    <location>
        <begin position="121"/>
        <end position="135"/>
    </location>
</feature>
<organism evidence="3 4">
    <name type="scientific">Leptospira kmetyi</name>
    <dbReference type="NCBI Taxonomy" id="408139"/>
    <lineage>
        <taxon>Bacteria</taxon>
        <taxon>Pseudomonadati</taxon>
        <taxon>Spirochaetota</taxon>
        <taxon>Spirochaetia</taxon>
        <taxon>Leptospirales</taxon>
        <taxon>Leptospiraceae</taxon>
        <taxon>Leptospira</taxon>
    </lineage>
</organism>
<reference evidence="3 4" key="1">
    <citation type="submission" date="2018-11" db="EMBL/GenBank/DDBJ databases">
        <title>Complete genome sequence of Leptospira kmetyi isolate LS 001/16 from soil sample associated with a leptospirosis patient in Kelantan.</title>
        <authorList>
            <person name="Muhammad Yusoff F."/>
            <person name="Muhammad Yusoff S."/>
            <person name="Ahmad M.N."/>
            <person name="Yusof N.Y."/>
            <person name="Aziah I."/>
        </authorList>
    </citation>
    <scope>NUCLEOTIDE SEQUENCE [LARGE SCALE GENOMIC DNA]</scope>
    <source>
        <strain evidence="3 4">LS 001/16</strain>
    </source>
</reference>
<dbReference type="PANTHER" id="PTHR34580:SF1">
    <property type="entry name" value="PROTEIN PAFC"/>
    <property type="match status" value="1"/>
</dbReference>
<dbReference type="InterPro" id="IPR051534">
    <property type="entry name" value="CBASS_pafABC_assoc_protein"/>
</dbReference>
<dbReference type="KEGG" id="lkm:EFP84_08855"/>
<accession>A0AAD0UMI1</accession>
<evidence type="ECO:0000256" key="1">
    <source>
        <dbReference type="SAM" id="MobiDB-lite"/>
    </source>
</evidence>
<evidence type="ECO:0000313" key="3">
    <source>
        <dbReference type="EMBL" id="AYV55606.1"/>
    </source>
</evidence>
<dbReference type="PANTHER" id="PTHR34580">
    <property type="match status" value="1"/>
</dbReference>
<dbReference type="PROSITE" id="PS52050">
    <property type="entry name" value="WYL"/>
    <property type="match status" value="1"/>
</dbReference>
<dbReference type="EMBL" id="CP033614">
    <property type="protein sequence ID" value="AYV55606.1"/>
    <property type="molecule type" value="Genomic_DNA"/>
</dbReference>
<feature type="domain" description="WYL" evidence="2">
    <location>
        <begin position="165"/>
        <end position="229"/>
    </location>
</feature>
<evidence type="ECO:0000259" key="2">
    <source>
        <dbReference type="Pfam" id="PF13280"/>
    </source>
</evidence>
<feature type="region of interest" description="Disordered" evidence="1">
    <location>
        <begin position="104"/>
        <end position="136"/>
    </location>
</feature>
<dbReference type="InterPro" id="IPR026881">
    <property type="entry name" value="WYL_dom"/>
</dbReference>
<dbReference type="RefSeq" id="WP_123179515.1">
    <property type="nucleotide sequence ID" value="NZ_CP033614.1"/>
</dbReference>
<dbReference type="Pfam" id="PF13280">
    <property type="entry name" value="WYL"/>
    <property type="match status" value="1"/>
</dbReference>
<evidence type="ECO:0000313" key="4">
    <source>
        <dbReference type="Proteomes" id="UP000276407"/>
    </source>
</evidence>
<sequence>MNPSTVRLNFKLNLIRHLRDGKRMTLEELSSVTGVSNQKDLKEQLGELFFLGATPHVADLIQVDYDSETDTFGLILPFRFDSSLRLSIREWLTLRKILEEAAESHIQESNPSLTPGADVNPKTKTDNRAKTDNPTKADTTIQKILQKITSIVPVAGQDALSIYKTNIQNAIRNGKSVQLEYQSRSGEKTTRRKVDPWFLFHSLEDYLLGYCHERKAPRNFRLDHILSLKIGDEPITEPAGRKKSTYISEFEEFRKSQENSSGVAELWHTKEVFYNLNRKLGLERTAQTKTIHDVVYHLSKAKIREEVWFLETILPFGKNVILKSPEHLVKRIVGEMESILR</sequence>
<name>A0AAD0UMI1_9LEPT</name>
<proteinExistence type="predicted"/>
<protein>
    <submittedName>
        <fullName evidence="3">WYL domain-containing protein</fullName>
    </submittedName>
</protein>